<accession>A0A668AC70</accession>
<dbReference type="GO" id="GO:0004867">
    <property type="term" value="F:serine-type endopeptidase inhibitor activity"/>
    <property type="evidence" value="ECO:0007669"/>
    <property type="project" value="UniProtKB-KW"/>
</dbReference>
<evidence type="ECO:0000256" key="7">
    <source>
        <dbReference type="ARBA" id="ARBA00023180"/>
    </source>
</evidence>
<dbReference type="PRINTS" id="PR00759">
    <property type="entry name" value="BASICPTASE"/>
</dbReference>
<gene>
    <name evidence="12" type="primary">spint2</name>
</gene>
<feature type="chain" id="PRO_5025672921" evidence="10">
    <location>
        <begin position="21"/>
        <end position="478"/>
    </location>
</feature>
<keyword evidence="13" id="KW-1185">Reference proteome</keyword>
<reference evidence="12" key="1">
    <citation type="submission" date="2019-06" db="EMBL/GenBank/DDBJ databases">
        <authorList>
            <consortium name="Wellcome Sanger Institute Data Sharing"/>
        </authorList>
    </citation>
    <scope>NUCLEOTIDE SEQUENCE [LARGE SCALE GENOMIC DNA]</scope>
</reference>
<dbReference type="FunFam" id="4.10.410.10:FF:000020">
    <property type="entry name" value="Collagen, type VI, alpha 3"/>
    <property type="match status" value="1"/>
</dbReference>
<evidence type="ECO:0000259" key="11">
    <source>
        <dbReference type="PROSITE" id="PS50279"/>
    </source>
</evidence>
<dbReference type="InParanoid" id="A0A668AC70"/>
<dbReference type="Pfam" id="PF07502">
    <property type="entry name" value="MANEC"/>
    <property type="match status" value="1"/>
</dbReference>
<dbReference type="SMART" id="SM00765">
    <property type="entry name" value="MANEC"/>
    <property type="match status" value="1"/>
</dbReference>
<dbReference type="SMART" id="SM00131">
    <property type="entry name" value="KU"/>
    <property type="match status" value="3"/>
</dbReference>
<organism evidence="12 13">
    <name type="scientific">Myripristis murdjan</name>
    <name type="common">pinecone soldierfish</name>
    <dbReference type="NCBI Taxonomy" id="586833"/>
    <lineage>
        <taxon>Eukaryota</taxon>
        <taxon>Metazoa</taxon>
        <taxon>Chordata</taxon>
        <taxon>Craniata</taxon>
        <taxon>Vertebrata</taxon>
        <taxon>Euteleostomi</taxon>
        <taxon>Actinopterygii</taxon>
        <taxon>Neopterygii</taxon>
        <taxon>Teleostei</taxon>
        <taxon>Neoteleostei</taxon>
        <taxon>Acanthomorphata</taxon>
        <taxon>Holocentriformes</taxon>
        <taxon>Holocentridae</taxon>
        <taxon>Myripristis</taxon>
    </lineage>
</organism>
<evidence type="ECO:0000256" key="9">
    <source>
        <dbReference type="SAM" id="Phobius"/>
    </source>
</evidence>
<keyword evidence="9" id="KW-1133">Transmembrane helix</keyword>
<evidence type="ECO:0000256" key="8">
    <source>
        <dbReference type="SAM" id="MobiDB-lite"/>
    </source>
</evidence>
<evidence type="ECO:0000256" key="4">
    <source>
        <dbReference type="ARBA" id="ARBA00022900"/>
    </source>
</evidence>
<keyword evidence="6" id="KW-1015">Disulfide bond</keyword>
<feature type="region of interest" description="Disordered" evidence="8">
    <location>
        <begin position="208"/>
        <end position="250"/>
    </location>
</feature>
<dbReference type="FunFam" id="4.10.410.10:FF:000006">
    <property type="entry name" value="Serine peptidase inhibitor, Kunitz type 1"/>
    <property type="match status" value="1"/>
</dbReference>
<keyword evidence="2" id="KW-0646">Protease inhibitor</keyword>
<evidence type="ECO:0000256" key="10">
    <source>
        <dbReference type="SAM" id="SignalP"/>
    </source>
</evidence>
<dbReference type="InterPro" id="IPR002223">
    <property type="entry name" value="Kunitz_BPTI"/>
</dbReference>
<proteinExistence type="predicted"/>
<protein>
    <submittedName>
        <fullName evidence="12">Serine peptidase inhibitor, Kunitz type, 2</fullName>
    </submittedName>
</protein>
<dbReference type="PROSITE" id="PS00280">
    <property type="entry name" value="BPTI_KUNITZ_1"/>
    <property type="match status" value="3"/>
</dbReference>
<feature type="compositionally biased region" description="Basic and acidic residues" evidence="8">
    <location>
        <begin position="220"/>
        <end position="235"/>
    </location>
</feature>
<dbReference type="AlphaFoldDB" id="A0A668AC70"/>
<keyword evidence="9" id="KW-0812">Transmembrane</keyword>
<reference evidence="12" key="2">
    <citation type="submission" date="2025-08" db="UniProtKB">
        <authorList>
            <consortium name="Ensembl"/>
        </authorList>
    </citation>
    <scope>IDENTIFICATION</scope>
</reference>
<dbReference type="Ensembl" id="ENSMMDT00005049738.1">
    <property type="protein sequence ID" value="ENSMMDP00005048783.1"/>
    <property type="gene ID" value="ENSMMDG00005022181.1"/>
</dbReference>
<reference evidence="12" key="3">
    <citation type="submission" date="2025-09" db="UniProtKB">
        <authorList>
            <consortium name="Ensembl"/>
        </authorList>
    </citation>
    <scope>IDENTIFICATION</scope>
</reference>
<feature type="domain" description="BPTI/Kunitz inhibitor" evidence="11">
    <location>
        <begin position="341"/>
        <end position="391"/>
    </location>
</feature>
<dbReference type="Pfam" id="PF00014">
    <property type="entry name" value="Kunitz_BPTI"/>
    <property type="match status" value="3"/>
</dbReference>
<evidence type="ECO:0000256" key="1">
    <source>
        <dbReference type="ARBA" id="ARBA00004370"/>
    </source>
</evidence>
<dbReference type="PANTHER" id="PTHR47247:SF1">
    <property type="entry name" value="KUNITZ-TYPE PROTEASE INHIBITOR 2"/>
    <property type="match status" value="1"/>
</dbReference>
<keyword evidence="7" id="KW-0325">Glycoprotein</keyword>
<comment type="subcellular location">
    <subcellularLocation>
        <location evidence="1">Membrane</location>
    </subcellularLocation>
</comment>
<dbReference type="Proteomes" id="UP000472263">
    <property type="component" value="Chromosome 13"/>
</dbReference>
<dbReference type="InterPro" id="IPR020901">
    <property type="entry name" value="Prtase_inh_Kunz-CS"/>
</dbReference>
<evidence type="ECO:0000313" key="13">
    <source>
        <dbReference type="Proteomes" id="UP000472263"/>
    </source>
</evidence>
<name>A0A668AC70_9TELE</name>
<feature type="signal peptide" evidence="10">
    <location>
        <begin position="1"/>
        <end position="20"/>
    </location>
</feature>
<dbReference type="PANTHER" id="PTHR47247">
    <property type="entry name" value="KUNITZ-TYPE PROTEASE INHIBITOR 2"/>
    <property type="match status" value="1"/>
</dbReference>
<evidence type="ECO:0000313" key="12">
    <source>
        <dbReference type="Ensembl" id="ENSMMDP00005048783.1"/>
    </source>
</evidence>
<evidence type="ECO:0000256" key="2">
    <source>
        <dbReference type="ARBA" id="ARBA00022690"/>
    </source>
</evidence>
<dbReference type="InterPro" id="IPR013980">
    <property type="entry name" value="MANSC_dom"/>
</dbReference>
<keyword evidence="5 9" id="KW-0472">Membrane</keyword>
<feature type="domain" description="BPTI/Kunitz inhibitor" evidence="11">
    <location>
        <begin position="140"/>
        <end position="190"/>
    </location>
</feature>
<dbReference type="SUPFAM" id="SSF57362">
    <property type="entry name" value="BPTI-like"/>
    <property type="match status" value="3"/>
</dbReference>
<feature type="region of interest" description="Disordered" evidence="8">
    <location>
        <begin position="442"/>
        <end position="478"/>
    </location>
</feature>
<dbReference type="PROSITE" id="PS50279">
    <property type="entry name" value="BPTI_KUNITZ_2"/>
    <property type="match status" value="3"/>
</dbReference>
<feature type="domain" description="BPTI/Kunitz inhibitor" evidence="11">
    <location>
        <begin position="258"/>
        <end position="308"/>
    </location>
</feature>
<dbReference type="CDD" id="cd00109">
    <property type="entry name" value="Kunitz-type"/>
    <property type="match status" value="1"/>
</dbReference>
<dbReference type="InterPro" id="IPR011106">
    <property type="entry name" value="MANSC_N"/>
</dbReference>
<sequence>MMRELWCGLLVCLLVPAGLAEVCDWDQSTDPGQGLDPGSLHAGARQLAQLTDVTDPEKCREACCVMAECGLAVLGRPADGGAECLLYSCLAQGRDVCSLQPSEQHTVYRKKAKEQPSFPLPIVPVAAVPEPRNDTDTARCAQPMKVGSCKAAFRKFYYEQESDSCRPFIYGGCEANGNNFDSLEDCEAACRSGKGSLLPNASASAPVKAARMLPAQKSPELVKEAEDEGESKPADESVSPAPRASRPEISADDFAERCEVAPKVGPCRASLMRWHYDSQTRTCRSFIYGGCQGNNNNYDSEESCMAACTVTVVPSSRRGPAKTPSPAHNADLAKDDYTEYCTAASEPGPCRAAFPMFFFNPASGTCQSFIYGGCRGNKNRYGTMEECMTRCAGSGGWFDGRGHGQPRDRWTPAFFLIGTLAVISLLLLATLVVMTMRRNRLPRQSSSVSDKEELLPDPDEQSSVESLSIPESPTAGKA</sequence>
<keyword evidence="3 10" id="KW-0732">Signal</keyword>
<evidence type="ECO:0000256" key="3">
    <source>
        <dbReference type="ARBA" id="ARBA00022729"/>
    </source>
</evidence>
<dbReference type="InterPro" id="IPR036880">
    <property type="entry name" value="Kunitz_BPTI_sf"/>
</dbReference>
<evidence type="ECO:0000256" key="6">
    <source>
        <dbReference type="ARBA" id="ARBA00023157"/>
    </source>
</evidence>
<dbReference type="GeneTree" id="ENSGT00940000160348"/>
<feature type="transmembrane region" description="Helical" evidence="9">
    <location>
        <begin position="413"/>
        <end position="434"/>
    </location>
</feature>
<dbReference type="GO" id="GO:0016020">
    <property type="term" value="C:membrane"/>
    <property type="evidence" value="ECO:0007669"/>
    <property type="project" value="UniProtKB-SubCell"/>
</dbReference>
<evidence type="ECO:0000256" key="5">
    <source>
        <dbReference type="ARBA" id="ARBA00023136"/>
    </source>
</evidence>
<keyword evidence="4" id="KW-0722">Serine protease inhibitor</keyword>
<dbReference type="Gene3D" id="4.10.410.10">
    <property type="entry name" value="Pancreatic trypsin inhibitor Kunitz domain"/>
    <property type="match status" value="3"/>
</dbReference>